<evidence type="ECO:0000313" key="7">
    <source>
        <dbReference type="EMBL" id="MBY74226.1"/>
    </source>
</evidence>
<evidence type="ECO:0000256" key="1">
    <source>
        <dbReference type="ARBA" id="ARBA00022723"/>
    </source>
</evidence>
<keyword evidence="2 5" id="KW-0863">Zinc-finger</keyword>
<dbReference type="SMART" id="SM00692">
    <property type="entry name" value="DM3"/>
    <property type="match status" value="3"/>
</dbReference>
<dbReference type="PANTHER" id="PTHR46927:SF3">
    <property type="entry name" value="THAP-TYPE DOMAIN-CONTAINING PROTEIN"/>
    <property type="match status" value="1"/>
</dbReference>
<evidence type="ECO:0000256" key="5">
    <source>
        <dbReference type="PROSITE-ProRule" id="PRU00309"/>
    </source>
</evidence>
<protein>
    <submittedName>
        <fullName evidence="7">THAP domain-containing protein 3</fullName>
    </submittedName>
</protein>
<keyword evidence="1" id="KW-0479">Metal-binding</keyword>
<dbReference type="SMART" id="SM00980">
    <property type="entry name" value="THAP"/>
    <property type="match status" value="3"/>
</dbReference>
<sequence length="889" mass="104063">MEYRCSVLGCLKTSRDAVKLHKFPFDNQSLLPVWIMATKRSDWLPNIKSRMCELHFSIDDYENGDKKNNLKSNACPMFNVSNNGIEYDETITDSDTNDTSFASEEYYTDTDNLDVSPRTNLEFSPRTCDLRYSDDDWIQCNLSDNNSNEATGFDDDLSLLSDAKLNVDKNDVELDCVSLSSSVTSLGNFSILNKCAVVLCNENARNQFDTLFFINFPKDNKELCDTWWKICGRNDDFDFSFKICSIHFDPSDFTTLNIRRDGQLIKQTILKNNVVPTRYLLSHEYTKFTRKRKKCVEDKIEIENESTEIEKCSVQNCNNKFSKDCKKTFFKFPLENQHVLQRLLNNIGLPEWQPLKTDLICSDHLKDDFFVDNGNVLELNKYAVPLITPKSSCGSSFEDQKNLKYKNCSSNFSELQLTDLNENSSMIREKKNRKNEDEKNGLLNNLFKNNKDEPLQKLLETTKEKNTLQEKQILNFSKKCKKLNLENIHMDNLDNNNTEELQFKHNNTHSLTKQYLESFVKEIAEDESNKLELTLEKNINHYNVSSVNIPNVTTDCHMTNPKCTSKVIEKSQNLFEEINMIPKSKNNGNDRDYVYLDSLSGDDVGEFLSFEKKRKPKHLKKKVQELLEKSHMKETPESIIYNQDLTECYGEMLPPNCDQECQLICYYSIPNHLRREIYKEFMLLHNVTEQNCKITQLVQLIMTKKRDGSFESCPSYHLILNKELIKVCRKFFMNTLGITEQRLSAILNPVNYSWYSDRDTALKANQPKQVKLINETTVMTDFMKESLILLEKDYNLYEPESDSEVSLENVRVDEYERVLLYMKGIPRVLSSYQIPGKFKKQFFETSISLEYMYKKYSENYLRKKISPPYTIRQFKKIYNQYMKTFLKMV</sequence>
<keyword evidence="3" id="KW-0862">Zinc</keyword>
<evidence type="ECO:0000256" key="3">
    <source>
        <dbReference type="ARBA" id="ARBA00022833"/>
    </source>
</evidence>
<dbReference type="PANTHER" id="PTHR46927">
    <property type="entry name" value="AGAP005574-PA"/>
    <property type="match status" value="1"/>
</dbReference>
<name>A0A2S2Q920_9HEMI</name>
<reference evidence="7" key="1">
    <citation type="submission" date="2018-04" db="EMBL/GenBank/DDBJ databases">
        <title>Transcriptome assembly of Sipha flava.</title>
        <authorList>
            <person name="Scully E.D."/>
            <person name="Geib S.M."/>
            <person name="Palmer N.A."/>
            <person name="Koch K."/>
            <person name="Bradshaw J."/>
            <person name="Heng-Moss T."/>
            <person name="Sarath G."/>
        </authorList>
    </citation>
    <scope>NUCLEOTIDE SEQUENCE</scope>
</reference>
<feature type="domain" description="THAP-type" evidence="6">
    <location>
        <begin position="1"/>
        <end position="79"/>
    </location>
</feature>
<keyword evidence="4 5" id="KW-0238">DNA-binding</keyword>
<organism evidence="7">
    <name type="scientific">Sipha flava</name>
    <name type="common">yellow sugarcane aphid</name>
    <dbReference type="NCBI Taxonomy" id="143950"/>
    <lineage>
        <taxon>Eukaryota</taxon>
        <taxon>Metazoa</taxon>
        <taxon>Ecdysozoa</taxon>
        <taxon>Arthropoda</taxon>
        <taxon>Hexapoda</taxon>
        <taxon>Insecta</taxon>
        <taxon>Pterygota</taxon>
        <taxon>Neoptera</taxon>
        <taxon>Paraneoptera</taxon>
        <taxon>Hemiptera</taxon>
        <taxon>Sternorrhyncha</taxon>
        <taxon>Aphidomorpha</taxon>
        <taxon>Aphidoidea</taxon>
        <taxon>Aphididae</taxon>
        <taxon>Sipha</taxon>
    </lineage>
</organism>
<dbReference type="EMBL" id="GGMS01005023">
    <property type="protein sequence ID" value="MBY74226.1"/>
    <property type="molecule type" value="Transcribed_RNA"/>
</dbReference>
<feature type="domain" description="THAP-type" evidence="6">
    <location>
        <begin position="309"/>
        <end position="388"/>
    </location>
</feature>
<dbReference type="PROSITE" id="PS50950">
    <property type="entry name" value="ZF_THAP"/>
    <property type="match status" value="3"/>
</dbReference>
<dbReference type="GO" id="GO:0003677">
    <property type="term" value="F:DNA binding"/>
    <property type="evidence" value="ECO:0007669"/>
    <property type="project" value="UniProtKB-UniRule"/>
</dbReference>
<evidence type="ECO:0000256" key="2">
    <source>
        <dbReference type="ARBA" id="ARBA00022771"/>
    </source>
</evidence>
<dbReference type="SUPFAM" id="SSF57716">
    <property type="entry name" value="Glucocorticoid receptor-like (DNA-binding domain)"/>
    <property type="match status" value="3"/>
</dbReference>
<proteinExistence type="predicted"/>
<dbReference type="InterPro" id="IPR006612">
    <property type="entry name" value="THAP_Znf"/>
</dbReference>
<evidence type="ECO:0000256" key="4">
    <source>
        <dbReference type="ARBA" id="ARBA00023125"/>
    </source>
</evidence>
<evidence type="ECO:0000259" key="6">
    <source>
        <dbReference type="PROSITE" id="PS50950"/>
    </source>
</evidence>
<dbReference type="InterPro" id="IPR052224">
    <property type="entry name" value="THAP_domain_protein"/>
</dbReference>
<gene>
    <name evidence="7" type="primary">Thap3</name>
    <name evidence="7" type="ORF">g.63287</name>
</gene>
<dbReference type="GO" id="GO:0008270">
    <property type="term" value="F:zinc ion binding"/>
    <property type="evidence" value="ECO:0007669"/>
    <property type="project" value="UniProtKB-KW"/>
</dbReference>
<dbReference type="Pfam" id="PF05485">
    <property type="entry name" value="THAP"/>
    <property type="match status" value="3"/>
</dbReference>
<accession>A0A2S2Q920</accession>
<dbReference type="AlphaFoldDB" id="A0A2S2Q920"/>
<feature type="domain" description="THAP-type" evidence="6">
    <location>
        <begin position="191"/>
        <end position="279"/>
    </location>
</feature>